<feature type="domain" description="Retrotransposon gag" evidence="2">
    <location>
        <begin position="147"/>
        <end position="239"/>
    </location>
</feature>
<dbReference type="PANTHER" id="PTHR33223:SF3">
    <property type="match status" value="1"/>
</dbReference>
<dbReference type="EMBL" id="OOIL02005489">
    <property type="protein sequence ID" value="VFQ95093.1"/>
    <property type="molecule type" value="Genomic_DNA"/>
</dbReference>
<protein>
    <recommendedName>
        <fullName evidence="2">Retrotransposon gag domain-containing protein</fullName>
    </recommendedName>
</protein>
<dbReference type="Pfam" id="PF03732">
    <property type="entry name" value="Retrotrans_gag"/>
    <property type="match status" value="1"/>
</dbReference>
<evidence type="ECO:0000313" key="4">
    <source>
        <dbReference type="Proteomes" id="UP000595140"/>
    </source>
</evidence>
<dbReference type="Proteomes" id="UP000595140">
    <property type="component" value="Unassembled WGS sequence"/>
</dbReference>
<organism evidence="3 4">
    <name type="scientific">Cuscuta campestris</name>
    <dbReference type="NCBI Taxonomy" id="132261"/>
    <lineage>
        <taxon>Eukaryota</taxon>
        <taxon>Viridiplantae</taxon>
        <taxon>Streptophyta</taxon>
        <taxon>Embryophyta</taxon>
        <taxon>Tracheophyta</taxon>
        <taxon>Spermatophyta</taxon>
        <taxon>Magnoliopsida</taxon>
        <taxon>eudicotyledons</taxon>
        <taxon>Gunneridae</taxon>
        <taxon>Pentapetalae</taxon>
        <taxon>asterids</taxon>
        <taxon>lamiids</taxon>
        <taxon>Solanales</taxon>
        <taxon>Convolvulaceae</taxon>
        <taxon>Cuscuteae</taxon>
        <taxon>Cuscuta</taxon>
        <taxon>Cuscuta subgen. Grammica</taxon>
        <taxon>Cuscuta sect. Cleistogrammica</taxon>
    </lineage>
</organism>
<evidence type="ECO:0000256" key="1">
    <source>
        <dbReference type="SAM" id="MobiDB-lite"/>
    </source>
</evidence>
<dbReference type="PANTHER" id="PTHR33223">
    <property type="entry name" value="CCHC-TYPE DOMAIN-CONTAINING PROTEIN"/>
    <property type="match status" value="1"/>
</dbReference>
<feature type="region of interest" description="Disordered" evidence="1">
    <location>
        <begin position="468"/>
        <end position="487"/>
    </location>
</feature>
<dbReference type="OrthoDB" id="1305902at2759"/>
<accession>A0A484N1X8</accession>
<feature type="non-terminal residue" evidence="3">
    <location>
        <position position="536"/>
    </location>
</feature>
<dbReference type="InterPro" id="IPR005162">
    <property type="entry name" value="Retrotrans_gag_dom"/>
</dbReference>
<evidence type="ECO:0000313" key="3">
    <source>
        <dbReference type="EMBL" id="VFQ95093.1"/>
    </source>
</evidence>
<dbReference type="AlphaFoldDB" id="A0A484N1X8"/>
<keyword evidence="4" id="KW-1185">Reference proteome</keyword>
<feature type="compositionally biased region" description="Basic and acidic residues" evidence="1">
    <location>
        <begin position="470"/>
        <end position="487"/>
    </location>
</feature>
<gene>
    <name evidence="3" type="ORF">CCAM_LOCUS36869</name>
</gene>
<evidence type="ECO:0000259" key="2">
    <source>
        <dbReference type="Pfam" id="PF03732"/>
    </source>
</evidence>
<reference evidence="3 4" key="1">
    <citation type="submission" date="2018-04" db="EMBL/GenBank/DDBJ databases">
        <authorList>
            <person name="Vogel A."/>
        </authorList>
    </citation>
    <scope>NUCLEOTIDE SEQUENCE [LARGE SCALE GENOMIC DNA]</scope>
</reference>
<feature type="compositionally biased region" description="Basic and acidic residues" evidence="1">
    <location>
        <begin position="521"/>
        <end position="530"/>
    </location>
</feature>
<proteinExistence type="predicted"/>
<sequence length="536" mass="60349">MGRSGRVIGETIELGYNHQVSVAGLDFFNFQTCEAVLESGCEVSNVFVADSESDFETIFGNLFEVKPEQKMATLKELAAPDLNVQPLAITYIELEKPLKLNSGFINLLPKFHGLPGEDPFRHISEFLITCGAMVPEGVAQDQIRLRAFPFSLCDKAKDWLYYMRAGSFTTWNALHKAFLEKYFPASRIGSIRKDICGVKQMIGENFSEYWERFNKLCASCPQHQIFEQLLIQYFYEGLLPTDRNNVDAASGGALVNKTHTQARELFNLIAQNTQQFGTRETLVKKVNELESKSIEQKLSELTFMMSKLVSGGGNVRGIHCGVCCLEGHASDACPTLQNPEVNAVFYNNQQRKYDPYSNSYNEGWKDHPNLRYGPPQNNTQNFNQANRGNLNLNHQPSQDRSAQMLEQILKKMDDKFSSFDSTLKQVQEKQTATDVIISNLQAQINQRIPSQPFPNPKENISAVVLRNKKQLPEPKGRDRFESEKEVPKVVNLELDEATVPNCSSHGAETVGETPGNDTTDQGERVEDMVRPKAPFP</sequence>
<feature type="region of interest" description="Disordered" evidence="1">
    <location>
        <begin position="495"/>
        <end position="536"/>
    </location>
</feature>
<name>A0A484N1X8_9ASTE</name>